<evidence type="ECO:0000313" key="2">
    <source>
        <dbReference type="EMBL" id="EYR62229.1"/>
    </source>
</evidence>
<protein>
    <submittedName>
        <fullName evidence="2">Uncharacterized protein</fullName>
    </submittedName>
</protein>
<proteinExistence type="predicted"/>
<feature type="compositionally biased region" description="Low complexity" evidence="1">
    <location>
        <begin position="30"/>
        <end position="40"/>
    </location>
</feature>
<feature type="region of interest" description="Disordered" evidence="1">
    <location>
        <begin position="23"/>
        <end position="60"/>
    </location>
</feature>
<dbReference type="Proteomes" id="UP000019753">
    <property type="component" value="Unassembled WGS sequence"/>
</dbReference>
<reference evidence="2 3" key="1">
    <citation type="submission" date="2014-01" db="EMBL/GenBank/DDBJ databases">
        <title>Actinotalea ferrariae CF5-4.</title>
        <authorList>
            <person name="Chen F."/>
            <person name="Li Y."/>
            <person name="Wang G."/>
        </authorList>
    </citation>
    <scope>NUCLEOTIDE SEQUENCE [LARGE SCALE GENOMIC DNA]</scope>
    <source>
        <strain evidence="2 3">CF5-4</strain>
    </source>
</reference>
<dbReference type="RefSeq" id="WP_034228444.1">
    <property type="nucleotide sequence ID" value="NZ_AXCW01000290.1"/>
</dbReference>
<evidence type="ECO:0000256" key="1">
    <source>
        <dbReference type="SAM" id="MobiDB-lite"/>
    </source>
</evidence>
<evidence type="ECO:0000313" key="3">
    <source>
        <dbReference type="Proteomes" id="UP000019753"/>
    </source>
</evidence>
<gene>
    <name evidence="2" type="ORF">N866_10460</name>
</gene>
<comment type="caution">
    <text evidence="2">The sequence shown here is derived from an EMBL/GenBank/DDBJ whole genome shotgun (WGS) entry which is preliminary data.</text>
</comment>
<dbReference type="AlphaFoldDB" id="A0A021VLY7"/>
<sequence length="60" mass="6322">MTFRLVRELADDGISVAVACRPFAPRKNNSPPTAASPTPKIKAKAKAPGFTVGPLSRCGR</sequence>
<organism evidence="2 3">
    <name type="scientific">Actinotalea ferrariae CF5-4</name>
    <dbReference type="NCBI Taxonomy" id="948458"/>
    <lineage>
        <taxon>Bacteria</taxon>
        <taxon>Bacillati</taxon>
        <taxon>Actinomycetota</taxon>
        <taxon>Actinomycetes</taxon>
        <taxon>Micrococcales</taxon>
        <taxon>Cellulomonadaceae</taxon>
        <taxon>Actinotalea</taxon>
    </lineage>
</organism>
<dbReference type="EMBL" id="AXCW01000290">
    <property type="protein sequence ID" value="EYR62229.1"/>
    <property type="molecule type" value="Genomic_DNA"/>
</dbReference>
<name>A0A021VLY7_9CELL</name>
<keyword evidence="3" id="KW-1185">Reference proteome</keyword>
<accession>A0A021VLY7</accession>